<accession>A0AAV3YHR3</accession>
<gene>
    <name evidence="1" type="ORF">PoB_000820300</name>
</gene>
<comment type="caution">
    <text evidence="1">The sequence shown here is derived from an EMBL/GenBank/DDBJ whole genome shotgun (WGS) entry which is preliminary data.</text>
</comment>
<evidence type="ECO:0000313" key="2">
    <source>
        <dbReference type="Proteomes" id="UP000735302"/>
    </source>
</evidence>
<sequence>MKVYVKLLTAAQRRLNMLDRVSSFLGRMYSVIIQALLIDALNNTNWKPSPGQPRENESQPAISLYNEGQNPRTWEEGDDSLKLRETLILITRAMSALSTNILPPAHDHIDRGIQLPEGIMCIEGELSSRLPLTSATTPVMACQTETYTSLM</sequence>
<dbReference type="EMBL" id="BLXT01000945">
    <property type="protein sequence ID" value="GFN81697.1"/>
    <property type="molecule type" value="Genomic_DNA"/>
</dbReference>
<dbReference type="Proteomes" id="UP000735302">
    <property type="component" value="Unassembled WGS sequence"/>
</dbReference>
<organism evidence="1 2">
    <name type="scientific">Plakobranchus ocellatus</name>
    <dbReference type="NCBI Taxonomy" id="259542"/>
    <lineage>
        <taxon>Eukaryota</taxon>
        <taxon>Metazoa</taxon>
        <taxon>Spiralia</taxon>
        <taxon>Lophotrochozoa</taxon>
        <taxon>Mollusca</taxon>
        <taxon>Gastropoda</taxon>
        <taxon>Heterobranchia</taxon>
        <taxon>Euthyneura</taxon>
        <taxon>Panpulmonata</taxon>
        <taxon>Sacoglossa</taxon>
        <taxon>Placobranchoidea</taxon>
        <taxon>Plakobranchidae</taxon>
        <taxon>Plakobranchus</taxon>
    </lineage>
</organism>
<protein>
    <submittedName>
        <fullName evidence="1">Uncharacterized protein</fullName>
    </submittedName>
</protein>
<dbReference type="AlphaFoldDB" id="A0AAV3YHR3"/>
<name>A0AAV3YHR3_9GAST</name>
<evidence type="ECO:0000313" key="1">
    <source>
        <dbReference type="EMBL" id="GFN81697.1"/>
    </source>
</evidence>
<reference evidence="1 2" key="1">
    <citation type="journal article" date="2021" name="Elife">
        <title>Chloroplast acquisition without the gene transfer in kleptoplastic sea slugs, Plakobranchus ocellatus.</title>
        <authorList>
            <person name="Maeda T."/>
            <person name="Takahashi S."/>
            <person name="Yoshida T."/>
            <person name="Shimamura S."/>
            <person name="Takaki Y."/>
            <person name="Nagai Y."/>
            <person name="Toyoda A."/>
            <person name="Suzuki Y."/>
            <person name="Arimoto A."/>
            <person name="Ishii H."/>
            <person name="Satoh N."/>
            <person name="Nishiyama T."/>
            <person name="Hasebe M."/>
            <person name="Maruyama T."/>
            <person name="Minagawa J."/>
            <person name="Obokata J."/>
            <person name="Shigenobu S."/>
        </authorList>
    </citation>
    <scope>NUCLEOTIDE SEQUENCE [LARGE SCALE GENOMIC DNA]</scope>
</reference>
<keyword evidence="2" id="KW-1185">Reference proteome</keyword>
<proteinExistence type="predicted"/>